<dbReference type="Pfam" id="PF26032">
    <property type="entry name" value="DUF8008"/>
    <property type="match status" value="1"/>
</dbReference>
<gene>
    <name evidence="2" type="ORF">C435_11330</name>
</gene>
<evidence type="ECO:0000313" key="2">
    <source>
        <dbReference type="EMBL" id="EMA17289.1"/>
    </source>
</evidence>
<evidence type="ECO:0000313" key="3">
    <source>
        <dbReference type="Proteomes" id="UP000011687"/>
    </source>
</evidence>
<dbReference type="EMBL" id="AOLS01000061">
    <property type="protein sequence ID" value="EMA17289.1"/>
    <property type="molecule type" value="Genomic_DNA"/>
</dbReference>
<keyword evidence="1" id="KW-0175">Coiled coil</keyword>
<protein>
    <submittedName>
        <fullName evidence="2">Uncharacterized protein</fullName>
    </submittedName>
</protein>
<dbReference type="Gene3D" id="1.20.5.340">
    <property type="match status" value="1"/>
</dbReference>
<dbReference type="PATRIC" id="fig|662475.6.peg.2215"/>
<feature type="coiled-coil region" evidence="1">
    <location>
        <begin position="4"/>
        <end position="59"/>
    </location>
</feature>
<name>M0KAT7_9EURY</name>
<dbReference type="AlphaFoldDB" id="M0KAT7"/>
<dbReference type="RefSeq" id="WP_007189251.1">
    <property type="nucleotide sequence ID" value="NZ_AOLS01000061.1"/>
</dbReference>
<accession>M0KAT7</accession>
<dbReference type="Proteomes" id="UP000011687">
    <property type="component" value="Unassembled WGS sequence"/>
</dbReference>
<organism evidence="2 3">
    <name type="scientific">Haloarcula marismortui ATCC 33799</name>
    <dbReference type="NCBI Taxonomy" id="662475"/>
    <lineage>
        <taxon>Archaea</taxon>
        <taxon>Methanobacteriati</taxon>
        <taxon>Methanobacteriota</taxon>
        <taxon>Stenosarchaea group</taxon>
        <taxon>Halobacteria</taxon>
        <taxon>Halobacteriales</taxon>
        <taxon>Haloarculaceae</taxon>
        <taxon>Haloarcula</taxon>
    </lineage>
</organism>
<proteinExistence type="predicted"/>
<evidence type="ECO:0000256" key="1">
    <source>
        <dbReference type="SAM" id="Coils"/>
    </source>
</evidence>
<dbReference type="InterPro" id="IPR058321">
    <property type="entry name" value="DUF8008"/>
</dbReference>
<dbReference type="SUPFAM" id="SSF57997">
    <property type="entry name" value="Tropomyosin"/>
    <property type="match status" value="1"/>
</dbReference>
<comment type="caution">
    <text evidence="2">The sequence shown here is derived from an EMBL/GenBank/DDBJ whole genome shotgun (WGS) entry which is preliminary data.</text>
</comment>
<reference evidence="2 3" key="1">
    <citation type="journal article" date="2014" name="PLoS Genet.">
        <title>Phylogenetically driven sequencing of extremely halophilic archaea reveals strategies for static and dynamic osmo-response.</title>
        <authorList>
            <person name="Becker E.A."/>
            <person name="Seitzer P.M."/>
            <person name="Tritt A."/>
            <person name="Larsen D."/>
            <person name="Krusor M."/>
            <person name="Yao A.I."/>
            <person name="Wu D."/>
            <person name="Madern D."/>
            <person name="Eisen J.A."/>
            <person name="Darling A.E."/>
            <person name="Facciotti M.T."/>
        </authorList>
    </citation>
    <scope>NUCLEOTIDE SEQUENCE [LARGE SCALE GENOMIC DNA]</scope>
    <source>
        <strain evidence="2 3">ATCC 33799</strain>
    </source>
</reference>
<sequence length="259" mass="29378">MAAADQQTTTVAQLAERVDRLESELESKDERIDDLENQVDELSTQNQILQARVDAMDRATDDHDDALAEIQSRELEKGAHLKFDNVERRAADLDVEGDRLEKFAGDDDVQYCRLPGECDPLERSGSSSLAQGDLLPIQQLARLDDDMLRSTSDSTPSRLAVKLWSERERDGLGPWSKGSGEVRHYLDSSDLRHWIRRVEDGVSETYAKKLAQRTLDAVENLAKGRVYSQRKNRRKDGLRYKERRLILPSDSDIPGEQEG</sequence>
<keyword evidence="3" id="KW-1185">Reference proteome</keyword>